<name>A0A941EH82_9ACTN</name>
<evidence type="ECO:0000313" key="2">
    <source>
        <dbReference type="Proteomes" id="UP000676325"/>
    </source>
</evidence>
<keyword evidence="2" id="KW-1185">Reference proteome</keyword>
<organism evidence="1 2">
    <name type="scientific">Actinospica acidithermotolerans</name>
    <dbReference type="NCBI Taxonomy" id="2828514"/>
    <lineage>
        <taxon>Bacteria</taxon>
        <taxon>Bacillati</taxon>
        <taxon>Actinomycetota</taxon>
        <taxon>Actinomycetes</taxon>
        <taxon>Catenulisporales</taxon>
        <taxon>Actinospicaceae</taxon>
        <taxon>Actinospica</taxon>
    </lineage>
</organism>
<proteinExistence type="predicted"/>
<dbReference type="InterPro" id="IPR029044">
    <property type="entry name" value="Nucleotide-diphossugar_trans"/>
</dbReference>
<accession>A0A941EH82</accession>
<evidence type="ECO:0008006" key="3">
    <source>
        <dbReference type="Google" id="ProtNLM"/>
    </source>
</evidence>
<protein>
    <recommendedName>
        <fullName evidence="3">Glycosyltransferase</fullName>
    </recommendedName>
</protein>
<sequence length="274" mass="29515">MSVLLSLRHGPAVALAAVHAAVAQRNVSRLDVVVLDVGCTESTYRALIREYEDDPRVRLLDTARVPNGWSRSAHRAQQLAVGARGRILFFADPAAPLGPYAAAAGASLLRRQKLDLLVLDAGGSRRTGRFAFAADTDAYWRIGGHRAAARDPHPLALLRAMRRVHASTGFADGRRVIPAATRAHAEELPPEPREQTLHVRDHGEATFGTLSTTARRLIAALRANGADLAGMGDAASQRADAPGESTMYGQLDENTMYGEVDENTMLEGLSREID</sequence>
<dbReference type="RefSeq" id="WP_212522545.1">
    <property type="nucleotide sequence ID" value="NZ_JAGSOH010000248.1"/>
</dbReference>
<gene>
    <name evidence="1" type="ORF">KDK95_34365</name>
</gene>
<dbReference type="AlphaFoldDB" id="A0A941EH82"/>
<evidence type="ECO:0000313" key="1">
    <source>
        <dbReference type="EMBL" id="MBR7831437.1"/>
    </source>
</evidence>
<comment type="caution">
    <text evidence="1">The sequence shown here is derived from an EMBL/GenBank/DDBJ whole genome shotgun (WGS) entry which is preliminary data.</text>
</comment>
<dbReference type="SUPFAM" id="SSF53448">
    <property type="entry name" value="Nucleotide-diphospho-sugar transferases"/>
    <property type="match status" value="1"/>
</dbReference>
<dbReference type="Proteomes" id="UP000676325">
    <property type="component" value="Unassembled WGS sequence"/>
</dbReference>
<dbReference type="EMBL" id="JAGSOH010000248">
    <property type="protein sequence ID" value="MBR7831437.1"/>
    <property type="molecule type" value="Genomic_DNA"/>
</dbReference>
<reference evidence="1" key="1">
    <citation type="submission" date="2021-04" db="EMBL/GenBank/DDBJ databases">
        <title>Genome based classification of Actinospica acidithermotolerans sp. nov., an actinobacterium isolated from an Indonesian hot spring.</title>
        <authorList>
            <person name="Kusuma A.B."/>
            <person name="Putra K.E."/>
            <person name="Nafisah S."/>
            <person name="Loh J."/>
            <person name="Nouioui I."/>
            <person name="Goodfellow M."/>
        </authorList>
    </citation>
    <scope>NUCLEOTIDE SEQUENCE</scope>
    <source>
        <strain evidence="1">MGRD01-02</strain>
    </source>
</reference>